<dbReference type="PANTHER" id="PTHR32182:SF0">
    <property type="entry name" value="DNA REPLICATION AND REPAIR PROTEIN RECF"/>
    <property type="match status" value="1"/>
</dbReference>
<evidence type="ECO:0000259" key="14">
    <source>
        <dbReference type="Pfam" id="PF02463"/>
    </source>
</evidence>
<dbReference type="GO" id="GO:0005524">
    <property type="term" value="F:ATP binding"/>
    <property type="evidence" value="ECO:0007669"/>
    <property type="project" value="UniProtKB-UniRule"/>
</dbReference>
<dbReference type="InterPro" id="IPR018078">
    <property type="entry name" value="DNA-binding_RecF_CS"/>
</dbReference>
<dbReference type="GO" id="GO:0009432">
    <property type="term" value="P:SOS response"/>
    <property type="evidence" value="ECO:0007669"/>
    <property type="project" value="UniProtKB-UniRule"/>
</dbReference>
<comment type="function">
    <text evidence="12 13">The RecF protein is involved in DNA metabolism; it is required for DNA replication and normal SOS inducibility. RecF binds preferentially to single-stranded, linear DNA. It also seems to bind ATP.</text>
</comment>
<evidence type="ECO:0000256" key="12">
    <source>
        <dbReference type="HAMAP-Rule" id="MF_00365"/>
    </source>
</evidence>
<dbReference type="GO" id="GO:0006302">
    <property type="term" value="P:double-strand break repair"/>
    <property type="evidence" value="ECO:0007669"/>
    <property type="project" value="TreeGrafter"/>
</dbReference>
<protein>
    <recommendedName>
        <fullName evidence="3 12">DNA replication and repair protein RecF</fullName>
    </recommendedName>
</protein>
<comment type="similarity">
    <text evidence="2 12 13">Belongs to the RecF family.</text>
</comment>
<organism evidence="15 16">
    <name type="scientific">Natranaerobius trueperi</name>
    <dbReference type="NCBI Taxonomy" id="759412"/>
    <lineage>
        <taxon>Bacteria</taxon>
        <taxon>Bacillati</taxon>
        <taxon>Bacillota</taxon>
        <taxon>Clostridia</taxon>
        <taxon>Natranaerobiales</taxon>
        <taxon>Natranaerobiaceae</taxon>
        <taxon>Natranaerobius</taxon>
    </lineage>
</organism>
<dbReference type="Gene3D" id="1.20.1050.90">
    <property type="entry name" value="RecF/RecN/SMC, N-terminal domain"/>
    <property type="match status" value="1"/>
</dbReference>
<dbReference type="GO" id="GO:0006260">
    <property type="term" value="P:DNA replication"/>
    <property type="evidence" value="ECO:0007669"/>
    <property type="project" value="UniProtKB-UniRule"/>
</dbReference>
<dbReference type="GO" id="GO:0005737">
    <property type="term" value="C:cytoplasm"/>
    <property type="evidence" value="ECO:0007669"/>
    <property type="project" value="UniProtKB-SubCell"/>
</dbReference>
<feature type="binding site" evidence="12">
    <location>
        <begin position="30"/>
        <end position="37"/>
    </location>
    <ligand>
        <name>ATP</name>
        <dbReference type="ChEBI" id="CHEBI:30616"/>
    </ligand>
</feature>
<evidence type="ECO:0000256" key="7">
    <source>
        <dbReference type="ARBA" id="ARBA00022763"/>
    </source>
</evidence>
<evidence type="ECO:0000256" key="1">
    <source>
        <dbReference type="ARBA" id="ARBA00004496"/>
    </source>
</evidence>
<evidence type="ECO:0000256" key="5">
    <source>
        <dbReference type="ARBA" id="ARBA00022705"/>
    </source>
</evidence>
<keyword evidence="4 12" id="KW-0963">Cytoplasm</keyword>
<dbReference type="NCBIfam" id="TIGR00611">
    <property type="entry name" value="recf"/>
    <property type="match status" value="1"/>
</dbReference>
<dbReference type="EMBL" id="NIQC01000017">
    <property type="protein sequence ID" value="OWZ83469.1"/>
    <property type="molecule type" value="Genomic_DNA"/>
</dbReference>
<keyword evidence="9 12" id="KW-0238">DNA-binding</keyword>
<keyword evidence="11 12" id="KW-0742">SOS response</keyword>
<keyword evidence="5 12" id="KW-0235">DNA replication</keyword>
<dbReference type="OrthoDB" id="9803889at2"/>
<keyword evidence="16" id="KW-1185">Reference proteome</keyword>
<keyword evidence="10 12" id="KW-0234">DNA repair</keyword>
<evidence type="ECO:0000256" key="11">
    <source>
        <dbReference type="ARBA" id="ARBA00023236"/>
    </source>
</evidence>
<evidence type="ECO:0000313" key="16">
    <source>
        <dbReference type="Proteomes" id="UP000214588"/>
    </source>
</evidence>
<dbReference type="InterPro" id="IPR001238">
    <property type="entry name" value="DNA-binding_RecF"/>
</dbReference>
<comment type="subcellular location">
    <subcellularLocation>
        <location evidence="1 12 13">Cytoplasm</location>
    </subcellularLocation>
</comment>
<dbReference type="AlphaFoldDB" id="A0A226BZ39"/>
<evidence type="ECO:0000256" key="13">
    <source>
        <dbReference type="RuleBase" id="RU000578"/>
    </source>
</evidence>
<keyword evidence="7 12" id="KW-0227">DNA damage</keyword>
<dbReference type="RefSeq" id="WP_089023795.1">
    <property type="nucleotide sequence ID" value="NZ_NIQC01000017.1"/>
</dbReference>
<dbReference type="InterPro" id="IPR042174">
    <property type="entry name" value="RecF_2"/>
</dbReference>
<evidence type="ECO:0000256" key="2">
    <source>
        <dbReference type="ARBA" id="ARBA00008016"/>
    </source>
</evidence>
<keyword evidence="8 12" id="KW-0067">ATP-binding</keyword>
<sequence length="377" mass="44210">MQLKELYVKNFRNYPGQSLNFNKPIILFFGENAQGKTNLLEAIYYLATGKSHRAHREKELIRWETSGFYLKGELKKENSEYTLEILQRKGHGKELKINGLPQSNLRNFLKSLNVVIFSPEDLMLIKGTPDNRRRFLDQEINQVDYNYDFYLKNYNKALKQRNKLLKTCQNKSMLKYYLPPWDEQIAKYGVKITLRRKKIIHQIKLLSRLIYRKITNQREDLELKYIPSLESILNDNLKEDEFIDYFLQGLSNNLDNDLLKKSTSIGPHRDDIEFYINGNNARNYGSQGQQRSTVLALKMAELEMIKGEKGEYPILLLDDVLSELDRARRKHLLNLTEARVQTFVTGTSRDDFKGDMLKKAQIYKIYEGEAVNEDAGD</sequence>
<dbReference type="InterPro" id="IPR003395">
    <property type="entry name" value="RecF/RecN/SMC_N"/>
</dbReference>
<name>A0A226BZ39_9FIRM</name>
<evidence type="ECO:0000256" key="10">
    <source>
        <dbReference type="ARBA" id="ARBA00023204"/>
    </source>
</evidence>
<evidence type="ECO:0000256" key="8">
    <source>
        <dbReference type="ARBA" id="ARBA00022840"/>
    </source>
</evidence>
<dbReference type="GO" id="GO:0000731">
    <property type="term" value="P:DNA synthesis involved in DNA repair"/>
    <property type="evidence" value="ECO:0007669"/>
    <property type="project" value="TreeGrafter"/>
</dbReference>
<dbReference type="InterPro" id="IPR027417">
    <property type="entry name" value="P-loop_NTPase"/>
</dbReference>
<evidence type="ECO:0000256" key="6">
    <source>
        <dbReference type="ARBA" id="ARBA00022741"/>
    </source>
</evidence>
<dbReference type="PROSITE" id="PS00617">
    <property type="entry name" value="RECF_1"/>
    <property type="match status" value="1"/>
</dbReference>
<comment type="caution">
    <text evidence="15">The sequence shown here is derived from an EMBL/GenBank/DDBJ whole genome shotgun (WGS) entry which is preliminary data.</text>
</comment>
<keyword evidence="6 12" id="KW-0547">Nucleotide-binding</keyword>
<dbReference type="HAMAP" id="MF_00365">
    <property type="entry name" value="RecF"/>
    <property type="match status" value="1"/>
</dbReference>
<evidence type="ECO:0000256" key="4">
    <source>
        <dbReference type="ARBA" id="ARBA00022490"/>
    </source>
</evidence>
<feature type="domain" description="RecF/RecN/SMC N-terminal" evidence="14">
    <location>
        <begin position="3"/>
        <end position="353"/>
    </location>
</feature>
<dbReference type="PROSITE" id="PS00618">
    <property type="entry name" value="RECF_2"/>
    <property type="match status" value="1"/>
</dbReference>
<reference evidence="15 16" key="1">
    <citation type="submission" date="2017-06" db="EMBL/GenBank/DDBJ databases">
        <title>Draft Genome Sequence of Natranaerobius trueperi halophilic, alkalithermophilic bacteria from soda lakes.</title>
        <authorList>
            <person name="Zhao B."/>
        </authorList>
    </citation>
    <scope>NUCLEOTIDE SEQUENCE [LARGE SCALE GENOMIC DNA]</scope>
    <source>
        <strain evidence="15 16">DSM 18760</strain>
    </source>
</reference>
<accession>A0A226BZ39</accession>
<dbReference type="Pfam" id="PF02463">
    <property type="entry name" value="SMC_N"/>
    <property type="match status" value="1"/>
</dbReference>
<dbReference type="Proteomes" id="UP000214588">
    <property type="component" value="Unassembled WGS sequence"/>
</dbReference>
<dbReference type="GO" id="GO:0003697">
    <property type="term" value="F:single-stranded DNA binding"/>
    <property type="evidence" value="ECO:0007669"/>
    <property type="project" value="UniProtKB-UniRule"/>
</dbReference>
<evidence type="ECO:0000256" key="3">
    <source>
        <dbReference type="ARBA" id="ARBA00020170"/>
    </source>
</evidence>
<dbReference type="SUPFAM" id="SSF52540">
    <property type="entry name" value="P-loop containing nucleoside triphosphate hydrolases"/>
    <property type="match status" value="1"/>
</dbReference>
<dbReference type="CDD" id="cd03242">
    <property type="entry name" value="ABC_RecF"/>
    <property type="match status" value="1"/>
</dbReference>
<proteinExistence type="inferred from homology"/>
<evidence type="ECO:0000256" key="9">
    <source>
        <dbReference type="ARBA" id="ARBA00023125"/>
    </source>
</evidence>
<dbReference type="Gene3D" id="3.40.50.300">
    <property type="entry name" value="P-loop containing nucleotide triphosphate hydrolases"/>
    <property type="match status" value="1"/>
</dbReference>
<evidence type="ECO:0000313" key="15">
    <source>
        <dbReference type="EMBL" id="OWZ83469.1"/>
    </source>
</evidence>
<gene>
    <name evidence="12" type="primary">recF</name>
    <name evidence="15" type="ORF">CDO51_08190</name>
</gene>
<dbReference type="PANTHER" id="PTHR32182">
    <property type="entry name" value="DNA REPLICATION AND REPAIR PROTEIN RECF"/>
    <property type="match status" value="1"/>
</dbReference>